<dbReference type="Gene3D" id="3.40.190.10">
    <property type="entry name" value="Periplasmic binding protein-like II"/>
    <property type="match status" value="2"/>
</dbReference>
<comment type="caution">
    <text evidence="6">The sequence shown here is derived from an EMBL/GenBank/DDBJ whole genome shotgun (WGS) entry which is preliminary data.</text>
</comment>
<keyword evidence="3" id="KW-0238">DNA-binding</keyword>
<protein>
    <recommendedName>
        <fullName evidence="5">HTH lysR-type domain-containing protein</fullName>
    </recommendedName>
</protein>
<evidence type="ECO:0000256" key="2">
    <source>
        <dbReference type="ARBA" id="ARBA00023015"/>
    </source>
</evidence>
<evidence type="ECO:0000256" key="4">
    <source>
        <dbReference type="ARBA" id="ARBA00023163"/>
    </source>
</evidence>
<dbReference type="AlphaFoldDB" id="A0A261SHT3"/>
<dbReference type="PROSITE" id="PS50931">
    <property type="entry name" value="HTH_LYSR"/>
    <property type="match status" value="1"/>
</dbReference>
<evidence type="ECO:0000259" key="5">
    <source>
        <dbReference type="PROSITE" id="PS50931"/>
    </source>
</evidence>
<gene>
    <name evidence="6" type="ORF">CAL29_00420</name>
</gene>
<dbReference type="InterPro" id="IPR036390">
    <property type="entry name" value="WH_DNA-bd_sf"/>
</dbReference>
<keyword evidence="7" id="KW-1185">Reference proteome</keyword>
<dbReference type="Gene3D" id="1.10.10.10">
    <property type="entry name" value="Winged helix-like DNA-binding domain superfamily/Winged helix DNA-binding domain"/>
    <property type="match status" value="1"/>
</dbReference>
<dbReference type="OrthoDB" id="6113677at2"/>
<evidence type="ECO:0000313" key="6">
    <source>
        <dbReference type="EMBL" id="OZI36944.1"/>
    </source>
</evidence>
<dbReference type="CDD" id="cd05466">
    <property type="entry name" value="PBP2_LTTR_substrate"/>
    <property type="match status" value="1"/>
</dbReference>
<reference evidence="7" key="1">
    <citation type="submission" date="2017-05" db="EMBL/GenBank/DDBJ databases">
        <title>Complete and WGS of Bordetella genogroups.</title>
        <authorList>
            <person name="Spilker T."/>
            <person name="Lipuma J."/>
        </authorList>
    </citation>
    <scope>NUCLEOTIDE SEQUENCE [LARGE SCALE GENOMIC DNA]</scope>
    <source>
        <strain evidence="7">AU16122</strain>
    </source>
</reference>
<dbReference type="InterPro" id="IPR000847">
    <property type="entry name" value="LysR_HTH_N"/>
</dbReference>
<name>A0A261SHT3_9BORD</name>
<accession>A0A261SHT3</accession>
<dbReference type="SUPFAM" id="SSF53850">
    <property type="entry name" value="Periplasmic binding protein-like II"/>
    <property type="match status" value="1"/>
</dbReference>
<comment type="similarity">
    <text evidence="1">Belongs to the LysR transcriptional regulatory family.</text>
</comment>
<evidence type="ECO:0000313" key="7">
    <source>
        <dbReference type="Proteomes" id="UP000216020"/>
    </source>
</evidence>
<dbReference type="Proteomes" id="UP000216020">
    <property type="component" value="Unassembled WGS sequence"/>
</dbReference>
<evidence type="ECO:0000256" key="3">
    <source>
        <dbReference type="ARBA" id="ARBA00023125"/>
    </source>
</evidence>
<dbReference type="PANTHER" id="PTHR30126:SF40">
    <property type="entry name" value="HTH-TYPE TRANSCRIPTIONAL REGULATOR GLTR"/>
    <property type="match status" value="1"/>
</dbReference>
<dbReference type="InterPro" id="IPR005119">
    <property type="entry name" value="LysR_subst-bd"/>
</dbReference>
<dbReference type="Pfam" id="PF03466">
    <property type="entry name" value="LysR_substrate"/>
    <property type="match status" value="1"/>
</dbReference>
<dbReference type="PANTHER" id="PTHR30126">
    <property type="entry name" value="HTH-TYPE TRANSCRIPTIONAL REGULATOR"/>
    <property type="match status" value="1"/>
</dbReference>
<feature type="domain" description="HTH lysR-type" evidence="5">
    <location>
        <begin position="38"/>
        <end position="95"/>
    </location>
</feature>
<dbReference type="Pfam" id="PF00126">
    <property type="entry name" value="HTH_1"/>
    <property type="match status" value="1"/>
</dbReference>
<dbReference type="PRINTS" id="PR00039">
    <property type="entry name" value="HTHLYSR"/>
</dbReference>
<dbReference type="GO" id="GO:0003700">
    <property type="term" value="F:DNA-binding transcription factor activity"/>
    <property type="evidence" value="ECO:0007669"/>
    <property type="project" value="InterPro"/>
</dbReference>
<dbReference type="SUPFAM" id="SSF46785">
    <property type="entry name" value="Winged helix' DNA-binding domain"/>
    <property type="match status" value="1"/>
</dbReference>
<evidence type="ECO:0000256" key="1">
    <source>
        <dbReference type="ARBA" id="ARBA00009437"/>
    </source>
</evidence>
<proteinExistence type="inferred from homology"/>
<organism evidence="6 7">
    <name type="scientific">Bordetella genomosp. 10</name>
    <dbReference type="NCBI Taxonomy" id="1416804"/>
    <lineage>
        <taxon>Bacteria</taxon>
        <taxon>Pseudomonadati</taxon>
        <taxon>Pseudomonadota</taxon>
        <taxon>Betaproteobacteria</taxon>
        <taxon>Burkholderiales</taxon>
        <taxon>Alcaligenaceae</taxon>
        <taxon>Bordetella</taxon>
    </lineage>
</organism>
<keyword evidence="4" id="KW-0804">Transcription</keyword>
<dbReference type="GO" id="GO:0000976">
    <property type="term" value="F:transcription cis-regulatory region binding"/>
    <property type="evidence" value="ECO:0007669"/>
    <property type="project" value="TreeGrafter"/>
</dbReference>
<sequence>MQAGPGIYPRSHPSPRAGRVKLVATKAPTRFMKQLPLIDMHALRTFTIAAQERNMSTAAARLGISQSAVSQTIRNLENQLGAILVNRTERPLSLTPAGHVLADRGSAVLDSVLDLANAVAERAKGVNPSIRLGLIDSFAATCGGRLARALAARTTRLAVRTGLTPALDQQLLDRELDLVISSEFMDDRSALASYPLFTEPFVAIIPSAFHRGQSTVAELRQLTAGLPLIRYNAESHVGTQVEEVLRRHQIRSAALLEFETADTLTAMVSEGLGWALTTPLCILQAEHLCRGVSFSYVEELQASRTLYLLARADQHEGFVADIWRLCRELVVSELLPRLEKLDPRLASGITLPDATAPATGNGVSAHRPAT</sequence>
<keyword evidence="2" id="KW-0805">Transcription regulation</keyword>
<dbReference type="InterPro" id="IPR036388">
    <property type="entry name" value="WH-like_DNA-bd_sf"/>
</dbReference>
<dbReference type="FunFam" id="1.10.10.10:FF:000001">
    <property type="entry name" value="LysR family transcriptional regulator"/>
    <property type="match status" value="1"/>
</dbReference>
<dbReference type="EMBL" id="NEVM01000001">
    <property type="protein sequence ID" value="OZI36944.1"/>
    <property type="molecule type" value="Genomic_DNA"/>
</dbReference>